<dbReference type="InterPro" id="IPR001304">
    <property type="entry name" value="C-type_lectin-like"/>
</dbReference>
<evidence type="ECO:0000313" key="4">
    <source>
        <dbReference type="Proteomes" id="UP000507470"/>
    </source>
</evidence>
<keyword evidence="1" id="KW-1015">Disulfide bond</keyword>
<dbReference type="InterPro" id="IPR016187">
    <property type="entry name" value="CTDL_fold"/>
</dbReference>
<dbReference type="Pfam" id="PF00059">
    <property type="entry name" value="Lectin_C"/>
    <property type="match status" value="1"/>
</dbReference>
<dbReference type="InterPro" id="IPR050111">
    <property type="entry name" value="C-type_lectin/snaclec_domain"/>
</dbReference>
<dbReference type="PROSITE" id="PS50041">
    <property type="entry name" value="C_TYPE_LECTIN_2"/>
    <property type="match status" value="1"/>
</dbReference>
<dbReference type="EMBL" id="CACVKT020008523">
    <property type="protein sequence ID" value="CAC5415955.1"/>
    <property type="molecule type" value="Genomic_DNA"/>
</dbReference>
<dbReference type="CDD" id="cd00037">
    <property type="entry name" value="CLECT"/>
    <property type="match status" value="1"/>
</dbReference>
<dbReference type="Gene3D" id="3.10.100.10">
    <property type="entry name" value="Mannose-Binding Protein A, subunit A"/>
    <property type="match status" value="1"/>
</dbReference>
<sequence length="210" mass="24769">MYNSDNQSDLKDKIDQNTFLSKNLPCLTNESRDFSYAKQVLKELDTYMKSQIQQSRNILRNLKYNAGKKIKKAENALTNGVDKKRWKKYNGHCYYFSTSSHTTTWFKAESYCRKIGGYLVKLDTTSENIWVYAKRPYNSTYWIGLTDLYEGHFRWTFDQSKTTFTKWVSGYGSKGTRSNCVSYNSGKIPEWYDNSCYNSRRFICETNYCV</sequence>
<dbReference type="PANTHER" id="PTHR22803">
    <property type="entry name" value="MANNOSE, PHOSPHOLIPASE, LECTIN RECEPTOR RELATED"/>
    <property type="match status" value="1"/>
</dbReference>
<dbReference type="SMART" id="SM00034">
    <property type="entry name" value="CLECT"/>
    <property type="match status" value="1"/>
</dbReference>
<name>A0A6J8E8Y5_MYTCO</name>
<dbReference type="OrthoDB" id="6158913at2759"/>
<accession>A0A6J8E8Y5</accession>
<dbReference type="PROSITE" id="PS00615">
    <property type="entry name" value="C_TYPE_LECTIN_1"/>
    <property type="match status" value="1"/>
</dbReference>
<protein>
    <submittedName>
        <fullName evidence="3">MRC</fullName>
    </submittedName>
</protein>
<dbReference type="AlphaFoldDB" id="A0A6J8E8Y5"/>
<proteinExistence type="predicted"/>
<keyword evidence="4" id="KW-1185">Reference proteome</keyword>
<evidence type="ECO:0000259" key="2">
    <source>
        <dbReference type="PROSITE" id="PS50041"/>
    </source>
</evidence>
<dbReference type="SUPFAM" id="SSF56436">
    <property type="entry name" value="C-type lectin-like"/>
    <property type="match status" value="1"/>
</dbReference>
<gene>
    <name evidence="3" type="ORF">MCOR_48604</name>
</gene>
<evidence type="ECO:0000256" key="1">
    <source>
        <dbReference type="ARBA" id="ARBA00023157"/>
    </source>
</evidence>
<reference evidence="3 4" key="1">
    <citation type="submission" date="2020-06" db="EMBL/GenBank/DDBJ databases">
        <authorList>
            <person name="Li R."/>
            <person name="Bekaert M."/>
        </authorList>
    </citation>
    <scope>NUCLEOTIDE SEQUENCE [LARGE SCALE GENOMIC DNA]</scope>
    <source>
        <strain evidence="4">wild</strain>
    </source>
</reference>
<dbReference type="InterPro" id="IPR016186">
    <property type="entry name" value="C-type_lectin-like/link_sf"/>
</dbReference>
<dbReference type="InterPro" id="IPR018378">
    <property type="entry name" value="C-type_lectin_CS"/>
</dbReference>
<evidence type="ECO:0000313" key="3">
    <source>
        <dbReference type="EMBL" id="CAC5415955.1"/>
    </source>
</evidence>
<dbReference type="Proteomes" id="UP000507470">
    <property type="component" value="Unassembled WGS sequence"/>
</dbReference>
<feature type="domain" description="C-type lectin" evidence="2">
    <location>
        <begin position="89"/>
        <end position="205"/>
    </location>
</feature>
<organism evidence="3 4">
    <name type="scientific">Mytilus coruscus</name>
    <name type="common">Sea mussel</name>
    <dbReference type="NCBI Taxonomy" id="42192"/>
    <lineage>
        <taxon>Eukaryota</taxon>
        <taxon>Metazoa</taxon>
        <taxon>Spiralia</taxon>
        <taxon>Lophotrochozoa</taxon>
        <taxon>Mollusca</taxon>
        <taxon>Bivalvia</taxon>
        <taxon>Autobranchia</taxon>
        <taxon>Pteriomorphia</taxon>
        <taxon>Mytilida</taxon>
        <taxon>Mytiloidea</taxon>
        <taxon>Mytilidae</taxon>
        <taxon>Mytilinae</taxon>
        <taxon>Mytilus</taxon>
    </lineage>
</organism>